<evidence type="ECO:0000256" key="6">
    <source>
        <dbReference type="ARBA" id="ARBA00023136"/>
    </source>
</evidence>
<evidence type="ECO:0000256" key="1">
    <source>
        <dbReference type="ARBA" id="ARBA00004651"/>
    </source>
</evidence>
<dbReference type="CDD" id="cd13138">
    <property type="entry name" value="MATE_yoeA_like"/>
    <property type="match status" value="1"/>
</dbReference>
<evidence type="ECO:0000313" key="8">
    <source>
        <dbReference type="EMBL" id="HIV25984.1"/>
    </source>
</evidence>
<accession>A0A9D1P5B6</accession>
<feature type="transmembrane region" description="Helical" evidence="7">
    <location>
        <begin position="139"/>
        <end position="160"/>
    </location>
</feature>
<gene>
    <name evidence="8" type="ORF">IAB71_09470</name>
</gene>
<reference evidence="8" key="2">
    <citation type="journal article" date="2021" name="PeerJ">
        <title>Extensive microbial diversity within the chicken gut microbiome revealed by metagenomics and culture.</title>
        <authorList>
            <person name="Gilroy R."/>
            <person name="Ravi A."/>
            <person name="Getino M."/>
            <person name="Pursley I."/>
            <person name="Horton D.L."/>
            <person name="Alikhan N.F."/>
            <person name="Baker D."/>
            <person name="Gharbi K."/>
            <person name="Hall N."/>
            <person name="Watson M."/>
            <person name="Adriaenssens E.M."/>
            <person name="Foster-Nyarko E."/>
            <person name="Jarju S."/>
            <person name="Secka A."/>
            <person name="Antonio M."/>
            <person name="Oren A."/>
            <person name="Chaudhuri R.R."/>
            <person name="La Ragione R."/>
            <person name="Hildebrand F."/>
            <person name="Pallen M.J."/>
        </authorList>
    </citation>
    <scope>NUCLEOTIDE SEQUENCE</scope>
    <source>
        <strain evidence="8">CHK188-20938</strain>
    </source>
</reference>
<keyword evidence="3" id="KW-1003">Cell membrane</keyword>
<dbReference type="PIRSF" id="PIRSF006603">
    <property type="entry name" value="DinF"/>
    <property type="match status" value="1"/>
</dbReference>
<organism evidence="8 9">
    <name type="scientific">Candidatus Scatomonas pullistercoris</name>
    <dbReference type="NCBI Taxonomy" id="2840920"/>
    <lineage>
        <taxon>Bacteria</taxon>
        <taxon>Bacillati</taxon>
        <taxon>Bacillota</taxon>
        <taxon>Clostridia</taxon>
        <taxon>Lachnospirales</taxon>
        <taxon>Lachnospiraceae</taxon>
        <taxon>Lachnospiraceae incertae sedis</taxon>
        <taxon>Candidatus Scatomonas</taxon>
    </lineage>
</organism>
<dbReference type="Proteomes" id="UP000824169">
    <property type="component" value="Unassembled WGS sequence"/>
</dbReference>
<dbReference type="InterPro" id="IPR048279">
    <property type="entry name" value="MdtK-like"/>
</dbReference>
<sequence length="452" mass="49120">MPSLRGRTADMTRGPVGRQLLLFALPILGASFIQQLYNTVDLFFVGQVLGTNATAAVGASSLLTTCIVGFFTGLAVGTGVVISQAAGEKNQEKIHRVIHTAAGLSLAGGVLLTILGVAVSRQILIWMNTPAEILEQALLYVRVYLLSMLPLFIYNINAGIIRAKGDSRTPMLFQLLGMGIHVILNWICLNHLGMDVDGAAWSTLLSQIAAAAGTVLYLMRQRDAYHLQWSKIRIHRGVLASILRLGVPAGIQNMVITISNIFVQTAINGLGVDEMAAFTAYFKVELVIYLPIVALGQAVTTFAGQNLGAGKKDRIEKGVRSCLKMGILYAAAAAVLLLLFGAAAFRLFTAEQKVIEIGLRIIRVTFPFYWLYVILEVCADVLRGIGQSFPPMLIILICMCAVRTVLLAVFCNIWNSLEAVAAVYPCAWLAAAFCLALRWKKEYNKWKRSAVS</sequence>
<proteinExistence type="predicted"/>
<protein>
    <submittedName>
        <fullName evidence="8">MATE family efflux transporter</fullName>
    </submittedName>
</protein>
<feature type="transmembrane region" description="Helical" evidence="7">
    <location>
        <begin position="421"/>
        <end position="439"/>
    </location>
</feature>
<feature type="transmembrane region" description="Helical" evidence="7">
    <location>
        <begin position="287"/>
        <end position="307"/>
    </location>
</feature>
<keyword evidence="6 7" id="KW-0472">Membrane</keyword>
<dbReference type="InterPro" id="IPR002528">
    <property type="entry name" value="MATE_fam"/>
</dbReference>
<feature type="transmembrane region" description="Helical" evidence="7">
    <location>
        <begin position="97"/>
        <end position="119"/>
    </location>
</feature>
<dbReference type="InterPro" id="IPR052031">
    <property type="entry name" value="Membrane_Transporter-Flippase"/>
</dbReference>
<keyword evidence="4 7" id="KW-0812">Transmembrane</keyword>
<feature type="transmembrane region" description="Helical" evidence="7">
    <location>
        <begin position="393"/>
        <end position="415"/>
    </location>
</feature>
<evidence type="ECO:0000313" key="9">
    <source>
        <dbReference type="Proteomes" id="UP000824169"/>
    </source>
</evidence>
<dbReference type="Pfam" id="PF01554">
    <property type="entry name" value="MatE"/>
    <property type="match status" value="2"/>
</dbReference>
<dbReference type="GO" id="GO:0005886">
    <property type="term" value="C:plasma membrane"/>
    <property type="evidence" value="ECO:0007669"/>
    <property type="project" value="UniProtKB-SubCell"/>
</dbReference>
<evidence type="ECO:0000256" key="4">
    <source>
        <dbReference type="ARBA" id="ARBA00022692"/>
    </source>
</evidence>
<evidence type="ECO:0000256" key="7">
    <source>
        <dbReference type="SAM" id="Phobius"/>
    </source>
</evidence>
<feature type="transmembrane region" description="Helical" evidence="7">
    <location>
        <begin position="327"/>
        <end position="348"/>
    </location>
</feature>
<dbReference type="AlphaFoldDB" id="A0A9D1P5B6"/>
<dbReference type="PANTHER" id="PTHR43549">
    <property type="entry name" value="MULTIDRUG RESISTANCE PROTEIN YPNP-RELATED"/>
    <property type="match status" value="1"/>
</dbReference>
<comment type="caution">
    <text evidence="8">The sequence shown here is derived from an EMBL/GenBank/DDBJ whole genome shotgun (WGS) entry which is preliminary data.</text>
</comment>
<dbReference type="NCBIfam" id="TIGR00797">
    <property type="entry name" value="matE"/>
    <property type="match status" value="1"/>
</dbReference>
<dbReference type="GO" id="GO:0015297">
    <property type="term" value="F:antiporter activity"/>
    <property type="evidence" value="ECO:0007669"/>
    <property type="project" value="InterPro"/>
</dbReference>
<feature type="transmembrane region" description="Helical" evidence="7">
    <location>
        <begin position="172"/>
        <end position="193"/>
    </location>
</feature>
<dbReference type="EMBL" id="DVOO01000029">
    <property type="protein sequence ID" value="HIV25984.1"/>
    <property type="molecule type" value="Genomic_DNA"/>
</dbReference>
<evidence type="ECO:0000256" key="2">
    <source>
        <dbReference type="ARBA" id="ARBA00022448"/>
    </source>
</evidence>
<feature type="transmembrane region" description="Helical" evidence="7">
    <location>
        <begin position="20"/>
        <end position="37"/>
    </location>
</feature>
<feature type="transmembrane region" description="Helical" evidence="7">
    <location>
        <begin position="368"/>
        <end position="386"/>
    </location>
</feature>
<reference evidence="8" key="1">
    <citation type="submission" date="2020-10" db="EMBL/GenBank/DDBJ databases">
        <authorList>
            <person name="Gilroy R."/>
        </authorList>
    </citation>
    <scope>NUCLEOTIDE SEQUENCE</scope>
    <source>
        <strain evidence="8">CHK188-20938</strain>
    </source>
</reference>
<keyword evidence="5 7" id="KW-1133">Transmembrane helix</keyword>
<keyword evidence="2" id="KW-0813">Transport</keyword>
<feature type="transmembrane region" description="Helical" evidence="7">
    <location>
        <begin position="57"/>
        <end position="85"/>
    </location>
</feature>
<evidence type="ECO:0000256" key="3">
    <source>
        <dbReference type="ARBA" id="ARBA00022475"/>
    </source>
</evidence>
<feature type="transmembrane region" description="Helical" evidence="7">
    <location>
        <begin position="199"/>
        <end position="218"/>
    </location>
</feature>
<name>A0A9D1P5B6_9FIRM</name>
<evidence type="ECO:0000256" key="5">
    <source>
        <dbReference type="ARBA" id="ARBA00022989"/>
    </source>
</evidence>
<dbReference type="GO" id="GO:0042910">
    <property type="term" value="F:xenobiotic transmembrane transporter activity"/>
    <property type="evidence" value="ECO:0007669"/>
    <property type="project" value="InterPro"/>
</dbReference>
<feature type="transmembrane region" description="Helical" evidence="7">
    <location>
        <begin position="238"/>
        <end position="267"/>
    </location>
</feature>
<comment type="subcellular location">
    <subcellularLocation>
        <location evidence="1">Cell membrane</location>
        <topology evidence="1">Multi-pass membrane protein</topology>
    </subcellularLocation>
</comment>
<dbReference type="PANTHER" id="PTHR43549:SF3">
    <property type="entry name" value="MULTIDRUG RESISTANCE PROTEIN YPNP-RELATED"/>
    <property type="match status" value="1"/>
</dbReference>